<name>A0A974PSJ8_9HYPH</name>
<feature type="coiled-coil region" evidence="1">
    <location>
        <begin position="7"/>
        <end position="34"/>
    </location>
</feature>
<dbReference type="Proteomes" id="UP000596427">
    <property type="component" value="Chromosome"/>
</dbReference>
<keyword evidence="4" id="KW-1185">Reference proteome</keyword>
<accession>A0A974PSJ8</accession>
<proteinExistence type="predicted"/>
<feature type="region of interest" description="Disordered" evidence="2">
    <location>
        <begin position="135"/>
        <end position="168"/>
    </location>
</feature>
<dbReference type="AlphaFoldDB" id="A0A974PSJ8"/>
<dbReference type="RefSeq" id="WP_203195674.1">
    <property type="nucleotide sequence ID" value="NZ_CP063362.1"/>
</dbReference>
<dbReference type="KEGG" id="xdi:EZH22_11030"/>
<reference evidence="3 4" key="1">
    <citation type="submission" date="2020-10" db="EMBL/GenBank/DDBJ databases">
        <title>Degradation of 1,4-Dioxane by Xanthobacter sp. YN2, via a Novel Group-2 Soluble Di-Iron Monooxygenase.</title>
        <authorList>
            <person name="Ma F."/>
            <person name="Wang Y."/>
            <person name="Yang J."/>
            <person name="Guo H."/>
            <person name="Su D."/>
            <person name="Yu L."/>
        </authorList>
    </citation>
    <scope>NUCLEOTIDE SEQUENCE [LARGE SCALE GENOMIC DNA]</scope>
    <source>
        <strain evidence="3 4">YN2</strain>
    </source>
</reference>
<protein>
    <submittedName>
        <fullName evidence="3">Uncharacterized protein</fullName>
    </submittedName>
</protein>
<keyword evidence="1" id="KW-0175">Coiled coil</keyword>
<feature type="compositionally biased region" description="Low complexity" evidence="2">
    <location>
        <begin position="48"/>
        <end position="70"/>
    </location>
</feature>
<feature type="region of interest" description="Disordered" evidence="2">
    <location>
        <begin position="48"/>
        <end position="73"/>
    </location>
</feature>
<dbReference type="EMBL" id="CP063362">
    <property type="protein sequence ID" value="QRG08761.1"/>
    <property type="molecule type" value="Genomic_DNA"/>
</dbReference>
<evidence type="ECO:0000256" key="1">
    <source>
        <dbReference type="SAM" id="Coils"/>
    </source>
</evidence>
<evidence type="ECO:0000313" key="4">
    <source>
        <dbReference type="Proteomes" id="UP000596427"/>
    </source>
</evidence>
<evidence type="ECO:0000313" key="3">
    <source>
        <dbReference type="EMBL" id="QRG08761.1"/>
    </source>
</evidence>
<feature type="compositionally biased region" description="Low complexity" evidence="2">
    <location>
        <begin position="143"/>
        <end position="156"/>
    </location>
</feature>
<feature type="compositionally biased region" description="Polar residues" evidence="2">
    <location>
        <begin position="159"/>
        <end position="168"/>
    </location>
</feature>
<gene>
    <name evidence="3" type="ORF">EZH22_11030</name>
</gene>
<sequence>MTRLVDIAAIEARRKEIAAELERLEREMDELDMALRVFGRFWVRDDPQPTADPAPASADAAARLGPARPDGIPSNYDMAVQAIGDATKVGRKGLTAAELVEEIGRRWWPGVQGPQVLPIMYQFAKKGRLNKGDDGYFRLPTMAETNEAPANAEAPINPSPTEDQTSAE</sequence>
<organism evidence="3 4">
    <name type="scientific">Xanthobacter dioxanivorans</name>
    <dbReference type="NCBI Taxonomy" id="2528964"/>
    <lineage>
        <taxon>Bacteria</taxon>
        <taxon>Pseudomonadati</taxon>
        <taxon>Pseudomonadota</taxon>
        <taxon>Alphaproteobacteria</taxon>
        <taxon>Hyphomicrobiales</taxon>
        <taxon>Xanthobacteraceae</taxon>
        <taxon>Xanthobacter</taxon>
    </lineage>
</organism>
<evidence type="ECO:0000256" key="2">
    <source>
        <dbReference type="SAM" id="MobiDB-lite"/>
    </source>
</evidence>